<dbReference type="Pfam" id="PF00698">
    <property type="entry name" value="Acyl_transf_1"/>
    <property type="match status" value="1"/>
</dbReference>
<dbReference type="Gene3D" id="3.90.180.10">
    <property type="entry name" value="Medium-chain alcohol dehydrogenases, catalytic domain"/>
    <property type="match status" value="1"/>
</dbReference>
<dbReference type="Gene3D" id="3.40.47.10">
    <property type="match status" value="1"/>
</dbReference>
<dbReference type="InterPro" id="IPR006162">
    <property type="entry name" value="Ppantetheine_attach_site"/>
</dbReference>
<dbReference type="InterPro" id="IPR013154">
    <property type="entry name" value="ADH-like_N"/>
</dbReference>
<dbReference type="Proteomes" id="UP000803844">
    <property type="component" value="Unassembled WGS sequence"/>
</dbReference>
<feature type="region of interest" description="C-terminal hotdog fold" evidence="9">
    <location>
        <begin position="1030"/>
        <end position="1178"/>
    </location>
</feature>
<evidence type="ECO:0000256" key="4">
    <source>
        <dbReference type="ARBA" id="ARBA00022679"/>
    </source>
</evidence>
<dbReference type="SUPFAM" id="SSF52151">
    <property type="entry name" value="FabD/lysophospholipase-like"/>
    <property type="match status" value="1"/>
</dbReference>
<evidence type="ECO:0000259" key="13">
    <source>
        <dbReference type="PROSITE" id="PS52019"/>
    </source>
</evidence>
<dbReference type="Pfam" id="PF14765">
    <property type="entry name" value="PS-DH"/>
    <property type="match status" value="1"/>
</dbReference>
<dbReference type="SUPFAM" id="SSF53901">
    <property type="entry name" value="Thiolase-like"/>
    <property type="match status" value="1"/>
</dbReference>
<dbReference type="InterPro" id="IPR016035">
    <property type="entry name" value="Acyl_Trfase/lysoPLipase"/>
</dbReference>
<comment type="caution">
    <text evidence="14">The sequence shown here is derived from an EMBL/GenBank/DDBJ whole genome shotgun (WGS) entry which is preliminary data.</text>
</comment>
<dbReference type="InterPro" id="IPR020807">
    <property type="entry name" value="PKS_DH"/>
</dbReference>
<keyword evidence="2" id="KW-0597">Phosphoprotein</keyword>
<keyword evidence="3" id="KW-0489">Methyltransferase</keyword>
<dbReference type="InterPro" id="IPR050091">
    <property type="entry name" value="PKS_NRPS_Biosynth_Enz"/>
</dbReference>
<dbReference type="InterPro" id="IPR001227">
    <property type="entry name" value="Ac_transferase_dom_sf"/>
</dbReference>
<evidence type="ECO:0000256" key="2">
    <source>
        <dbReference type="ARBA" id="ARBA00022553"/>
    </source>
</evidence>
<dbReference type="SMART" id="SM00823">
    <property type="entry name" value="PKS_PP"/>
    <property type="match status" value="1"/>
</dbReference>
<dbReference type="InterPro" id="IPR014031">
    <property type="entry name" value="Ketoacyl_synth_C"/>
</dbReference>
<evidence type="ECO:0000256" key="3">
    <source>
        <dbReference type="ARBA" id="ARBA00022603"/>
    </source>
</evidence>
<sequence>MRLPGGVQTAESLWDLLDNRREGRCKVPDTRYNVEAFYGPGRAGHVGSEYGHFLQDVDLAEVDTSFWSMTRQEIEEMDPQQRLALEVVYECFQSSGTTKWRGKNIGAYFGIFGEDWAELAAKETQQTGVYRLLGTGDYVVANRVSYEFNLRGPSVIIRTACSSSLTGLHEACMGIQRGECESAIVGGTNLIMSPSMTIGMSEQGVIAPDGRSKSFDAKANGYARAEGVVAIHVKKLSDAIRDNDPIRAVIRSSCLNSDGKTAGLTQPSSDAHHRLILRSHQLAGVDITKTAMVECHGTGTPIGDPLETGAVARAFGTTGVYIGSLKPNIGHSEGASGLSSTLKAMLALERRLIPPNINFTEGNPRIPFKENKLTVPLKTTPWPAGKAERIGINSFGIGGANAHMLLESAAQNGVQRSSTPTPITNSHYLLTFSASHPDSLRRTVQSHQKYLQDHPDRLADLSYTLNQRREALQQRAYSVVDANELDQPFHVSSFGRAGAGNPQVAFVFTGQGAQWPQMGADLLQTNTVFRESIAAMDDSLSRCAQPPLWTLREELLKAGKTSRIMGTEFSQPCCTAVQVALVDVLSSWGISPSSVVGHSSGEIAAAYAAGALSKESAILTAYYRGIVTEEVTTTGGMAAVGLGRTTVEPFLKPGVVIACENSPSSVTLSGDSGVLDEVVSIVRQEFPDAAVRALRVDCAYHSHHMRPAAERYLELMPDLGAIKPQIPWFSSVRGNEFEGKPDASYWGNNLVQPVLFSPAVAAMLKYLSSSSTSSSSVLLEVGPHSALAGPVRQILQAAGTSKVEYANTLTRGQPGEQSLLTSAGRLWQLGVDLDLDPNKTERETATSSSSSPPGRPLTDLPLYPWRREGPFWSESRLSKFWRFRKFPKHDLLGERVAAASDSCPTWRNLLRLSEVPYLRDHKVSGDVVFPAAGFMAIAGEAVRQLGDSEDWSYSLREVHISTALVLQEGFAGELITHLRPVKLTNSLDSVWYEFDISAVHGDRWTKHAMGQVRQGSEVSPPPAKNIVARQRTVDPPYWYKVMDKFGLEYGPNFQGLREMTADVLRHEAVATISGPEIPQHTSAYAVHPTTLDFVLQMYSVASSMGQARRFRQLAVPSYIGSAYIRPAASETSDIRLEVAAELTPRGAIVGDAVGICGESTVLSFQNLRMSPLADAADARGEDPHAAGQMIWKPCVRLLDNASALLHTAKKDQGLPSDVAAQVDHMALACAIEASISLSGKYVEGGNAASSASPHLAKYRAWLDDVKAQAENNSKEIVDLSSSDRLALIEKIFGEISSFGESARVQATAVHRVFTALHTIFNESSDQETQLEVDFQARIYEELDSVDATEFYKLLAHYKPNLRILEIGAGTGGTAKTILDTLSSIQPHHGRHYDSYTFTDVTSDLFDQVKERLAGKEAVTYKAFDVSQDPVQQGFEEEGFDLIIASQAIHATSDPSASLRHVRRLLSPTGHLFLQELAPSTSKWLNFVMGAFPSWWAGERGRQTASQWESLLQSTGFDHIAASHHDNQHLSTSIIARPATPAVPKRITILTPEAGDKQSTHIQEVTTLLKNKGYSIDTCNWGQQVPANQDVLALMDFDTPFLQDMQSPKYTQVQSFVRSLSGTGVLWVTGPAQINCTNPSYGLMIGLARTMRTEQTLDFGTLELESFDPAGWNAIAAVLPEFQSRLAPDADTNPVMEWALADGRVQISRFHWVSLSEELAVSQEGESARKLDVEKRGFLNTLYWKEYAPAKPEGNHLRVRNRSCGLNFKDVLIAMGIVDGVINEGYGLGLEAAGIVEEVGPDVQNLKAGDRCIAIPSGAMSTHLTTTEHLCVKIPDELSFEEAATMATVYCTAIYSLVDRARVEAGQTVLIHSAAGGVGIAAIQICRWLGAEIYCTVGSEDKVRWLTETFNIPRERIFHSRDLTFRRDILKATQGRGVDAVLNSLSGELLHASWDCVAEYGTMLEIGKRDLIGKGALALEHFEQNRSYVGIDLGRLCAQRPLTMQRLLRQIVDLYKSGDIKPISPMTCFEATRVEEAMRFMQKGSHLGKVVINMPETADELKSRAPKRGLVLDPSASYVLAGGLGGLGQAVAVWMAESGATEIVFLSRSAGDQDRYAGFIEELRSLGCKAILVAGNVTNLSDVERAVQSATKPVRGAMQATMVLQDDNFLDMTFEKWSTCLSTKVQGTWNLHNALLGHELDFFLLFSSWSGIVGYTGQANYAAANAFLDSFVQYRHAQGLTAVVVDMAGVEDIGYVSRTSSVMEHFRATSTFVSQEADVLDSLQVMINRSKPSLLQPWSSENASSPGKYQFMTPAQICIGLRTTQPLLAPTNRVVWKRDPRMGLYKNMDVEGGQLATGGGNEALKQFLTEVSQNRSRLDSDEAPRFLATEFGKAVFGFLMRDLELLDLDESLEALGVDSLVSIELRNWFRQRVGLEFTTLEILGSQSLLALGKLAVQRLKIKLSVTDDPSNRATAEDNSRYLVSKAP</sequence>
<feature type="active site" description="Proton donor; for dehydratase activity" evidence="9">
    <location>
        <position position="1092"/>
    </location>
</feature>
<dbReference type="SMART" id="SM00827">
    <property type="entry name" value="PKS_AT"/>
    <property type="match status" value="1"/>
</dbReference>
<dbReference type="InterPro" id="IPR036291">
    <property type="entry name" value="NAD(P)-bd_dom_sf"/>
</dbReference>
<dbReference type="CDD" id="cd00833">
    <property type="entry name" value="PKS"/>
    <property type="match status" value="1"/>
</dbReference>
<dbReference type="GeneID" id="63843188"/>
<dbReference type="GO" id="GO:0004312">
    <property type="term" value="F:fatty acid synthase activity"/>
    <property type="evidence" value="ECO:0007669"/>
    <property type="project" value="TreeGrafter"/>
</dbReference>
<feature type="region of interest" description="N-terminal hotdog fold" evidence="9">
    <location>
        <begin position="889"/>
        <end position="1019"/>
    </location>
</feature>
<protein>
    <recommendedName>
        <fullName evidence="16">Carrier domain-containing protein</fullName>
    </recommendedName>
</protein>
<dbReference type="CDD" id="cd05195">
    <property type="entry name" value="enoyl_red"/>
    <property type="match status" value="1"/>
</dbReference>
<dbReference type="InterPro" id="IPR016036">
    <property type="entry name" value="Malonyl_transacylase_ACP-bd"/>
</dbReference>
<organism evidence="14 15">
    <name type="scientific">Cryphonectria parasitica (strain ATCC 38755 / EP155)</name>
    <dbReference type="NCBI Taxonomy" id="660469"/>
    <lineage>
        <taxon>Eukaryota</taxon>
        <taxon>Fungi</taxon>
        <taxon>Dikarya</taxon>
        <taxon>Ascomycota</taxon>
        <taxon>Pezizomycotina</taxon>
        <taxon>Sordariomycetes</taxon>
        <taxon>Sordariomycetidae</taxon>
        <taxon>Diaporthales</taxon>
        <taxon>Cryphonectriaceae</taxon>
        <taxon>Cryphonectria-Endothia species complex</taxon>
        <taxon>Cryphonectria</taxon>
    </lineage>
</organism>
<dbReference type="PANTHER" id="PTHR43775">
    <property type="entry name" value="FATTY ACID SYNTHASE"/>
    <property type="match status" value="1"/>
</dbReference>
<dbReference type="SUPFAM" id="SSF53335">
    <property type="entry name" value="S-adenosyl-L-methionine-dependent methyltransferases"/>
    <property type="match status" value="1"/>
</dbReference>
<keyword evidence="4" id="KW-0808">Transferase</keyword>
<reference evidence="14" key="1">
    <citation type="journal article" date="2020" name="Phytopathology">
        <title>Genome sequence of the chestnut blight fungus Cryphonectria parasitica EP155: A fundamental resource for an archetypical invasive plant pathogen.</title>
        <authorList>
            <person name="Crouch J.A."/>
            <person name="Dawe A."/>
            <person name="Aerts A."/>
            <person name="Barry K."/>
            <person name="Churchill A.C.L."/>
            <person name="Grimwood J."/>
            <person name="Hillman B."/>
            <person name="Milgroom M.G."/>
            <person name="Pangilinan J."/>
            <person name="Smith M."/>
            <person name="Salamov A."/>
            <person name="Schmutz J."/>
            <person name="Yadav J."/>
            <person name="Grigoriev I.V."/>
            <person name="Nuss D."/>
        </authorList>
    </citation>
    <scope>NUCLEOTIDE SEQUENCE</scope>
    <source>
        <strain evidence="14">EP155</strain>
    </source>
</reference>
<dbReference type="InterPro" id="IPR020843">
    <property type="entry name" value="ER"/>
</dbReference>
<dbReference type="GO" id="GO:0044550">
    <property type="term" value="P:secondary metabolite biosynthetic process"/>
    <property type="evidence" value="ECO:0007669"/>
    <property type="project" value="UniProtKB-ARBA"/>
</dbReference>
<dbReference type="PROSITE" id="PS52004">
    <property type="entry name" value="KS3_2"/>
    <property type="match status" value="1"/>
</dbReference>
<feature type="domain" description="Carrier" evidence="11">
    <location>
        <begin position="2381"/>
        <end position="2458"/>
    </location>
</feature>
<dbReference type="SMART" id="SM00825">
    <property type="entry name" value="PKS_KS"/>
    <property type="match status" value="1"/>
</dbReference>
<dbReference type="Pfam" id="PF00109">
    <property type="entry name" value="ketoacyl-synt"/>
    <property type="match status" value="1"/>
</dbReference>
<feature type="active site" description="Proton acceptor; for dehydratase activity" evidence="9">
    <location>
        <position position="921"/>
    </location>
</feature>
<dbReference type="InterPro" id="IPR002364">
    <property type="entry name" value="Quin_OxRdtase/zeta-crystal_CS"/>
</dbReference>
<gene>
    <name evidence="14" type="ORF">M406DRAFT_85351</name>
</gene>
<dbReference type="InterPro" id="IPR032821">
    <property type="entry name" value="PKS_assoc"/>
</dbReference>
<dbReference type="InterPro" id="IPR049552">
    <property type="entry name" value="PKS_DH_N"/>
</dbReference>
<dbReference type="Gene3D" id="3.10.129.110">
    <property type="entry name" value="Polyketide synthase dehydratase"/>
    <property type="match status" value="1"/>
</dbReference>
<keyword evidence="7" id="KW-0511">Multifunctional enzyme</keyword>
<feature type="domain" description="Ketosynthase family 3 (KS3)" evidence="12">
    <location>
        <begin position="1"/>
        <end position="408"/>
    </location>
</feature>
<dbReference type="InterPro" id="IPR020806">
    <property type="entry name" value="PKS_PP-bd"/>
</dbReference>
<dbReference type="InterPro" id="IPR011032">
    <property type="entry name" value="GroES-like_sf"/>
</dbReference>
<dbReference type="Pfam" id="PF08240">
    <property type="entry name" value="ADH_N"/>
    <property type="match status" value="1"/>
</dbReference>
<dbReference type="Gene3D" id="3.40.366.10">
    <property type="entry name" value="Malonyl-Coenzyme A Acyl Carrier Protein, domain 2"/>
    <property type="match status" value="1"/>
</dbReference>
<evidence type="ECO:0000256" key="7">
    <source>
        <dbReference type="ARBA" id="ARBA00023268"/>
    </source>
</evidence>
<dbReference type="SUPFAM" id="SSF50129">
    <property type="entry name" value="GroES-like"/>
    <property type="match status" value="1"/>
</dbReference>
<dbReference type="SMART" id="SM00826">
    <property type="entry name" value="PKS_DH"/>
    <property type="match status" value="1"/>
</dbReference>
<dbReference type="SUPFAM" id="SSF47336">
    <property type="entry name" value="ACP-like"/>
    <property type="match status" value="1"/>
</dbReference>
<evidence type="ECO:0000256" key="10">
    <source>
        <dbReference type="SAM" id="MobiDB-lite"/>
    </source>
</evidence>
<dbReference type="GO" id="GO:0016491">
    <property type="term" value="F:oxidoreductase activity"/>
    <property type="evidence" value="ECO:0007669"/>
    <property type="project" value="UniProtKB-KW"/>
</dbReference>
<dbReference type="GO" id="GO:0032259">
    <property type="term" value="P:methylation"/>
    <property type="evidence" value="ECO:0007669"/>
    <property type="project" value="UniProtKB-KW"/>
</dbReference>
<dbReference type="InterPro" id="IPR014043">
    <property type="entry name" value="Acyl_transferase_dom"/>
</dbReference>
<dbReference type="PROSITE" id="PS52019">
    <property type="entry name" value="PKS_MFAS_DH"/>
    <property type="match status" value="1"/>
</dbReference>
<dbReference type="InterPro" id="IPR042104">
    <property type="entry name" value="PKS_dehydratase_sf"/>
</dbReference>
<dbReference type="Pfam" id="PF02801">
    <property type="entry name" value="Ketoacyl-synt_C"/>
    <property type="match status" value="1"/>
</dbReference>
<dbReference type="InterPro" id="IPR057326">
    <property type="entry name" value="KR_dom"/>
</dbReference>
<evidence type="ECO:0000256" key="9">
    <source>
        <dbReference type="PROSITE-ProRule" id="PRU01363"/>
    </source>
</evidence>
<keyword evidence="1" id="KW-0596">Phosphopantetheine</keyword>
<dbReference type="InterPro" id="IPR016039">
    <property type="entry name" value="Thiolase-like"/>
</dbReference>
<evidence type="ECO:0000313" key="14">
    <source>
        <dbReference type="EMBL" id="KAF3763946.1"/>
    </source>
</evidence>
<dbReference type="PROSITE" id="PS01162">
    <property type="entry name" value="QOR_ZETA_CRYSTAL"/>
    <property type="match status" value="1"/>
</dbReference>
<name>A0A9P4XZU5_CRYP1</name>
<evidence type="ECO:0000259" key="11">
    <source>
        <dbReference type="PROSITE" id="PS50075"/>
    </source>
</evidence>
<dbReference type="InterPro" id="IPR013968">
    <property type="entry name" value="PKS_KR"/>
</dbReference>
<dbReference type="SMART" id="SM00822">
    <property type="entry name" value="PKS_KR"/>
    <property type="match status" value="1"/>
</dbReference>
<dbReference type="InterPro" id="IPR020841">
    <property type="entry name" value="PKS_Beta-ketoAc_synthase_dom"/>
</dbReference>
<dbReference type="Gene3D" id="3.40.50.150">
    <property type="entry name" value="Vaccinia Virus protein VP39"/>
    <property type="match status" value="1"/>
</dbReference>
<dbReference type="PANTHER" id="PTHR43775:SF49">
    <property type="entry name" value="SYNTHASE, PUTATIVE (JCVI)-RELATED"/>
    <property type="match status" value="1"/>
</dbReference>
<dbReference type="InterPro" id="IPR029063">
    <property type="entry name" value="SAM-dependent_MTases_sf"/>
</dbReference>
<dbReference type="SMART" id="SM00829">
    <property type="entry name" value="PKS_ER"/>
    <property type="match status" value="1"/>
</dbReference>
<dbReference type="InterPro" id="IPR014030">
    <property type="entry name" value="Ketoacyl_synth_N"/>
</dbReference>
<evidence type="ECO:0000259" key="12">
    <source>
        <dbReference type="PROSITE" id="PS52004"/>
    </source>
</evidence>
<evidence type="ECO:0000256" key="8">
    <source>
        <dbReference type="ARBA" id="ARBA00023315"/>
    </source>
</evidence>
<dbReference type="InterPro" id="IPR049551">
    <property type="entry name" value="PKS_DH_C"/>
</dbReference>
<dbReference type="Pfam" id="PF21089">
    <property type="entry name" value="PKS_DH_N"/>
    <property type="match status" value="1"/>
</dbReference>
<evidence type="ECO:0000256" key="1">
    <source>
        <dbReference type="ARBA" id="ARBA00022450"/>
    </source>
</evidence>
<evidence type="ECO:0000313" key="15">
    <source>
        <dbReference type="Proteomes" id="UP000803844"/>
    </source>
</evidence>
<dbReference type="InterPro" id="IPR049900">
    <property type="entry name" value="PKS_mFAS_DH"/>
</dbReference>
<dbReference type="InterPro" id="IPR009081">
    <property type="entry name" value="PP-bd_ACP"/>
</dbReference>
<accession>A0A9P4XZU5</accession>
<keyword evidence="15" id="KW-1185">Reference proteome</keyword>
<dbReference type="GO" id="GO:0008168">
    <property type="term" value="F:methyltransferase activity"/>
    <property type="evidence" value="ECO:0007669"/>
    <property type="project" value="UniProtKB-KW"/>
</dbReference>
<dbReference type="PROSITE" id="PS50075">
    <property type="entry name" value="CARRIER"/>
    <property type="match status" value="1"/>
</dbReference>
<dbReference type="Gene3D" id="3.40.50.720">
    <property type="entry name" value="NAD(P)-binding Rossmann-like Domain"/>
    <property type="match status" value="2"/>
</dbReference>
<dbReference type="Pfam" id="PF00550">
    <property type="entry name" value="PP-binding"/>
    <property type="match status" value="1"/>
</dbReference>
<dbReference type="CDD" id="cd02440">
    <property type="entry name" value="AdoMet_MTases"/>
    <property type="match status" value="1"/>
</dbReference>
<dbReference type="Pfam" id="PF13602">
    <property type="entry name" value="ADH_zinc_N_2"/>
    <property type="match status" value="1"/>
</dbReference>
<dbReference type="GO" id="GO:1901336">
    <property type="term" value="P:lactone biosynthetic process"/>
    <property type="evidence" value="ECO:0007669"/>
    <property type="project" value="UniProtKB-ARBA"/>
</dbReference>
<keyword evidence="8" id="KW-0012">Acyltransferase</keyword>
<dbReference type="EMBL" id="MU032349">
    <property type="protein sequence ID" value="KAF3763946.1"/>
    <property type="molecule type" value="Genomic_DNA"/>
</dbReference>
<feature type="region of interest" description="Disordered" evidence="10">
    <location>
        <begin position="839"/>
        <end position="859"/>
    </location>
</feature>
<dbReference type="GO" id="GO:0008270">
    <property type="term" value="F:zinc ion binding"/>
    <property type="evidence" value="ECO:0007669"/>
    <property type="project" value="InterPro"/>
</dbReference>
<keyword evidence="6" id="KW-0560">Oxidoreductase</keyword>
<dbReference type="Pfam" id="PF08242">
    <property type="entry name" value="Methyltransf_12"/>
    <property type="match status" value="1"/>
</dbReference>
<dbReference type="PROSITE" id="PS00012">
    <property type="entry name" value="PHOSPHOPANTETHEINE"/>
    <property type="match status" value="1"/>
</dbReference>
<evidence type="ECO:0008006" key="16">
    <source>
        <dbReference type="Google" id="ProtNLM"/>
    </source>
</evidence>
<dbReference type="FunFam" id="3.40.50.720:FF:000209">
    <property type="entry name" value="Polyketide synthase Pks12"/>
    <property type="match status" value="1"/>
</dbReference>
<dbReference type="Gene3D" id="1.10.1200.10">
    <property type="entry name" value="ACP-like"/>
    <property type="match status" value="1"/>
</dbReference>
<dbReference type="InterPro" id="IPR013217">
    <property type="entry name" value="Methyltransf_12"/>
</dbReference>
<dbReference type="Pfam" id="PF08659">
    <property type="entry name" value="KR"/>
    <property type="match status" value="1"/>
</dbReference>
<feature type="domain" description="PKS/mFAS DH" evidence="13">
    <location>
        <begin position="889"/>
        <end position="1178"/>
    </location>
</feature>
<keyword evidence="5" id="KW-0521">NADP</keyword>
<evidence type="ECO:0000256" key="6">
    <source>
        <dbReference type="ARBA" id="ARBA00023002"/>
    </source>
</evidence>
<evidence type="ECO:0000256" key="5">
    <source>
        <dbReference type="ARBA" id="ARBA00022857"/>
    </source>
</evidence>
<dbReference type="GO" id="GO:0006633">
    <property type="term" value="P:fatty acid biosynthetic process"/>
    <property type="evidence" value="ECO:0007669"/>
    <property type="project" value="TreeGrafter"/>
</dbReference>
<dbReference type="GO" id="GO:0031177">
    <property type="term" value="F:phosphopantetheine binding"/>
    <property type="evidence" value="ECO:0007669"/>
    <property type="project" value="InterPro"/>
</dbReference>
<dbReference type="SUPFAM" id="SSF51735">
    <property type="entry name" value="NAD(P)-binding Rossmann-fold domains"/>
    <property type="match status" value="2"/>
</dbReference>
<dbReference type="SUPFAM" id="SSF55048">
    <property type="entry name" value="Probable ACP-binding domain of malonyl-CoA ACP transacylase"/>
    <property type="match status" value="1"/>
</dbReference>
<dbReference type="OrthoDB" id="329835at2759"/>
<proteinExistence type="predicted"/>
<dbReference type="Pfam" id="PF16197">
    <property type="entry name" value="KAsynt_C_assoc"/>
    <property type="match status" value="1"/>
</dbReference>
<dbReference type="RefSeq" id="XP_040774907.1">
    <property type="nucleotide sequence ID" value="XM_040926059.1"/>
</dbReference>
<dbReference type="InterPro" id="IPR036736">
    <property type="entry name" value="ACP-like_sf"/>
</dbReference>